<proteinExistence type="predicted"/>
<dbReference type="GO" id="GO:0005886">
    <property type="term" value="C:plasma membrane"/>
    <property type="evidence" value="ECO:0007669"/>
    <property type="project" value="InterPro"/>
</dbReference>
<sequence>MDYARPELAERLASEYVLGTLRGPARRRFEVLLQAHPTLRASVAAWQERLAPLAVAAPAVEPSPQVWHAIEQRLFAAAGAAAAAPRRWWQQLGLWQGAAGLATVAALALGLVISQPLPVEPPIVIVLNANPDAAGALPSSIKASFVASLSADGRALVLKPIGELPIEASKALELWAVPASGAPRSLGLVSAQQATTVLQTKLLKDTAAFAVSLEPAGGSKTGAPTGPILSVGKLQT</sequence>
<reference evidence="2 3" key="1">
    <citation type="submission" date="2019-02" db="EMBL/GenBank/DDBJ databases">
        <title>Genomic Encyclopedia of Type Strains, Phase IV (KMG-IV): sequencing the most valuable type-strain genomes for metagenomic binning, comparative biology and taxonomic classification.</title>
        <authorList>
            <person name="Goeker M."/>
        </authorList>
    </citation>
    <scope>NUCLEOTIDE SEQUENCE [LARGE SCALE GENOMIC DNA]</scope>
    <source>
        <strain evidence="2 3">DSM 19570</strain>
    </source>
</reference>
<protein>
    <submittedName>
        <fullName evidence="2">Anti-sigma-K factor RskA</fullName>
    </submittedName>
</protein>
<evidence type="ECO:0000259" key="1">
    <source>
        <dbReference type="Pfam" id="PF10099"/>
    </source>
</evidence>
<dbReference type="PANTHER" id="PTHR37461">
    <property type="entry name" value="ANTI-SIGMA-K FACTOR RSKA"/>
    <property type="match status" value="1"/>
</dbReference>
<dbReference type="InterPro" id="IPR051474">
    <property type="entry name" value="Anti-sigma-K/W_factor"/>
</dbReference>
<dbReference type="Proteomes" id="UP000293671">
    <property type="component" value="Unassembled WGS sequence"/>
</dbReference>
<dbReference type="GO" id="GO:0006417">
    <property type="term" value="P:regulation of translation"/>
    <property type="evidence" value="ECO:0007669"/>
    <property type="project" value="TreeGrafter"/>
</dbReference>
<dbReference type="EMBL" id="SHKP01000005">
    <property type="protein sequence ID" value="RZU01147.1"/>
    <property type="molecule type" value="Genomic_DNA"/>
</dbReference>
<evidence type="ECO:0000313" key="2">
    <source>
        <dbReference type="EMBL" id="RZU01147.1"/>
    </source>
</evidence>
<gene>
    <name evidence="2" type="ORF">EV670_1863</name>
</gene>
<dbReference type="PANTHER" id="PTHR37461:SF1">
    <property type="entry name" value="ANTI-SIGMA-K FACTOR RSKA"/>
    <property type="match status" value="1"/>
</dbReference>
<dbReference type="GO" id="GO:0016989">
    <property type="term" value="F:sigma factor antagonist activity"/>
    <property type="evidence" value="ECO:0007669"/>
    <property type="project" value="TreeGrafter"/>
</dbReference>
<accession>A0A4Q7VWN5</accession>
<organism evidence="2 3">
    <name type="scientific">Rivibacter subsaxonicus</name>
    <dbReference type="NCBI Taxonomy" id="457575"/>
    <lineage>
        <taxon>Bacteria</taxon>
        <taxon>Pseudomonadati</taxon>
        <taxon>Pseudomonadota</taxon>
        <taxon>Betaproteobacteria</taxon>
        <taxon>Burkholderiales</taxon>
        <taxon>Rivibacter</taxon>
    </lineage>
</organism>
<keyword evidence="3" id="KW-1185">Reference proteome</keyword>
<dbReference type="Pfam" id="PF10099">
    <property type="entry name" value="RskA_C"/>
    <property type="match status" value="1"/>
</dbReference>
<evidence type="ECO:0000313" key="3">
    <source>
        <dbReference type="Proteomes" id="UP000293671"/>
    </source>
</evidence>
<dbReference type="RefSeq" id="WP_130431557.1">
    <property type="nucleotide sequence ID" value="NZ_SHKP01000005.1"/>
</dbReference>
<dbReference type="InterPro" id="IPR018764">
    <property type="entry name" value="RskA_C"/>
</dbReference>
<name>A0A4Q7VWN5_9BURK</name>
<comment type="caution">
    <text evidence="2">The sequence shown here is derived from an EMBL/GenBank/DDBJ whole genome shotgun (WGS) entry which is preliminary data.</text>
</comment>
<dbReference type="OrthoDB" id="8617430at2"/>
<feature type="domain" description="Anti-sigma K factor RskA C-terminal" evidence="1">
    <location>
        <begin position="98"/>
        <end position="228"/>
    </location>
</feature>
<dbReference type="AlphaFoldDB" id="A0A4Q7VWN5"/>